<dbReference type="EMBL" id="KZ819733">
    <property type="protein sequence ID" value="PWN53283.1"/>
    <property type="molecule type" value="Genomic_DNA"/>
</dbReference>
<reference evidence="1 2" key="1">
    <citation type="journal article" date="2018" name="Mol. Biol. Evol.">
        <title>Broad Genomic Sampling Reveals a Smut Pathogenic Ancestry of the Fungal Clade Ustilaginomycotina.</title>
        <authorList>
            <person name="Kijpornyongpan T."/>
            <person name="Mondo S.J."/>
            <person name="Barry K."/>
            <person name="Sandor L."/>
            <person name="Lee J."/>
            <person name="Lipzen A."/>
            <person name="Pangilinan J."/>
            <person name="LaButti K."/>
            <person name="Hainaut M."/>
            <person name="Henrissat B."/>
            <person name="Grigoriev I.V."/>
            <person name="Spatafora J.W."/>
            <person name="Aime M.C."/>
        </authorList>
    </citation>
    <scope>NUCLEOTIDE SEQUENCE [LARGE SCALE GENOMIC DNA]</scope>
    <source>
        <strain evidence="1 2">SA 807</strain>
    </source>
</reference>
<accession>A0ACD0P5D4</accession>
<evidence type="ECO:0000313" key="2">
    <source>
        <dbReference type="Proteomes" id="UP000245626"/>
    </source>
</evidence>
<gene>
    <name evidence="1" type="ORF">IE53DRAFT_384261</name>
</gene>
<dbReference type="Proteomes" id="UP000245626">
    <property type="component" value="Unassembled WGS sequence"/>
</dbReference>
<evidence type="ECO:0000313" key="1">
    <source>
        <dbReference type="EMBL" id="PWN53283.1"/>
    </source>
</evidence>
<organism evidence="1 2">
    <name type="scientific">Violaceomyces palustris</name>
    <dbReference type="NCBI Taxonomy" id="1673888"/>
    <lineage>
        <taxon>Eukaryota</taxon>
        <taxon>Fungi</taxon>
        <taxon>Dikarya</taxon>
        <taxon>Basidiomycota</taxon>
        <taxon>Ustilaginomycotina</taxon>
        <taxon>Ustilaginomycetes</taxon>
        <taxon>Violaceomycetales</taxon>
        <taxon>Violaceomycetaceae</taxon>
        <taxon>Violaceomyces</taxon>
    </lineage>
</organism>
<keyword evidence="2" id="KW-1185">Reference proteome</keyword>
<sequence>MTSKRIGFITHDPSFEELLGEHPTLRLLSKEPEGKPFYHEAGLHVPSKSSVYLTTNRLLGSREVDEDGKLEQESFVIKIDLDHLKPPTAEEVSAAYDNGSSSGSKVPGLLEPLEGYQRGLEALESSGQLFTSLKRDQIAMPNGGSPWTAGEVKVDRKDSSGDTVEPRILFCDQGRCSTKHDSRFISMSVEPPHETRVELGSGFQGKPFSSLNDVVFHVPSGCLFFTDPDYGVEQGFRRGDVEYAPNGVYVWSPSSGKVELIDDRFVKPNGVTFVPSDRQDPTNPTGTLYVTDTGHFRFKPNKGLGDLIAEREGPSRIYRYRVERDEIDPKGFKVDPTSREVFAESNVENGEGVPDGIHSDSFGNVWTGQGNGIHVHSSRGKRLGEILLPGGKGCANFCWAGVEDATGQGSKHRLLIFAEDELWEARIGVPGFD</sequence>
<protein>
    <submittedName>
        <fullName evidence="1">Calcium-dependent phosphotriesterase</fullName>
    </submittedName>
</protein>
<name>A0ACD0P5D4_9BASI</name>
<proteinExistence type="predicted"/>